<comment type="similarity">
    <text evidence="1">Belongs to the peptidase M16 family.</text>
</comment>
<keyword evidence="2" id="KW-0645">Protease</keyword>
<dbReference type="InterPro" id="IPR054734">
    <property type="entry name" value="PqqF-like_C_4"/>
</dbReference>
<dbReference type="SUPFAM" id="SSF63411">
    <property type="entry name" value="LuxS/MPP-like metallohydrolase"/>
    <property type="match status" value="4"/>
</dbReference>
<feature type="domain" description="Coenzyme PQQ synthesis protein F-like C-terminal lobe" evidence="10">
    <location>
        <begin position="853"/>
        <end position="951"/>
    </location>
</feature>
<evidence type="ECO:0000313" key="11">
    <source>
        <dbReference type="EMBL" id="EDP51051.1"/>
    </source>
</evidence>
<keyword evidence="5" id="KW-0862">Zinc</keyword>
<name>B0Y211_ASPFC</name>
<dbReference type="GO" id="GO:0043171">
    <property type="term" value="P:peptide catabolic process"/>
    <property type="evidence" value="ECO:0007669"/>
    <property type="project" value="TreeGrafter"/>
</dbReference>
<evidence type="ECO:0000259" key="7">
    <source>
        <dbReference type="Pfam" id="PF00675"/>
    </source>
</evidence>
<feature type="domain" description="Peptidase M16 middle/third" evidence="9">
    <location>
        <begin position="459"/>
        <end position="746"/>
    </location>
</feature>
<evidence type="ECO:0000256" key="4">
    <source>
        <dbReference type="ARBA" id="ARBA00022801"/>
    </source>
</evidence>
<dbReference type="HOGENOM" id="CLU_004639_1_2_1"/>
<dbReference type="FunFam" id="3.30.830.10:FF:000004">
    <property type="entry name" value="Putative insulin-degrading enzyme"/>
    <property type="match status" value="1"/>
</dbReference>
<dbReference type="InterPro" id="IPR032632">
    <property type="entry name" value="Peptidase_M16_M"/>
</dbReference>
<reference evidence="11 12" key="1">
    <citation type="journal article" date="2008" name="PLoS Genet.">
        <title>Genomic islands in the pathogenic filamentous fungus Aspergillus fumigatus.</title>
        <authorList>
            <person name="Fedorova N.D."/>
            <person name="Khaldi N."/>
            <person name="Joardar V.S."/>
            <person name="Maiti R."/>
            <person name="Amedeo P."/>
            <person name="Anderson M.J."/>
            <person name="Crabtree J."/>
            <person name="Silva J.C."/>
            <person name="Badger J.H."/>
            <person name="Albarraq A."/>
            <person name="Angiuoli S."/>
            <person name="Bussey H."/>
            <person name="Bowyer P."/>
            <person name="Cotty P.J."/>
            <person name="Dyer P.S."/>
            <person name="Egan A."/>
            <person name="Galens K."/>
            <person name="Fraser-Liggett C.M."/>
            <person name="Haas B.J."/>
            <person name="Inman J.M."/>
            <person name="Kent R."/>
            <person name="Lemieux S."/>
            <person name="Malavazi I."/>
            <person name="Orvis J."/>
            <person name="Roemer T."/>
            <person name="Ronning C.M."/>
            <person name="Sundaram J.P."/>
            <person name="Sutton G."/>
            <person name="Turner G."/>
            <person name="Venter J.C."/>
            <person name="White O.R."/>
            <person name="Whitty B.R."/>
            <person name="Youngman P."/>
            <person name="Wolfe K.H."/>
            <person name="Goldman G.H."/>
            <person name="Wortman J.R."/>
            <person name="Jiang B."/>
            <person name="Denning D.W."/>
            <person name="Nierman W.C."/>
        </authorList>
    </citation>
    <scope>NUCLEOTIDE SEQUENCE [LARGE SCALE GENOMIC DNA]</scope>
    <source>
        <strain evidence="12">CBS 144.89 / FGSC A1163 / CEA10</strain>
    </source>
</reference>
<protein>
    <submittedName>
        <fullName evidence="11">A-pheromone processing metallopeptidase Ste23</fullName>
    </submittedName>
</protein>
<dbReference type="PANTHER" id="PTHR43690:SF18">
    <property type="entry name" value="INSULIN-DEGRADING ENZYME-RELATED"/>
    <property type="match status" value="1"/>
</dbReference>
<proteinExistence type="inferred from homology"/>
<dbReference type="PANTHER" id="PTHR43690">
    <property type="entry name" value="NARDILYSIN"/>
    <property type="match status" value="1"/>
</dbReference>
<keyword evidence="12" id="KW-1185">Reference proteome</keyword>
<keyword evidence="3" id="KW-0479">Metal-binding</keyword>
<dbReference type="AlphaFoldDB" id="B0Y211"/>
<evidence type="ECO:0000256" key="2">
    <source>
        <dbReference type="ARBA" id="ARBA00022670"/>
    </source>
</evidence>
<evidence type="ECO:0000256" key="6">
    <source>
        <dbReference type="ARBA" id="ARBA00023049"/>
    </source>
</evidence>
<evidence type="ECO:0000256" key="3">
    <source>
        <dbReference type="ARBA" id="ARBA00022723"/>
    </source>
</evidence>
<dbReference type="Pfam" id="PF05193">
    <property type="entry name" value="Peptidase_M16_C"/>
    <property type="match status" value="1"/>
</dbReference>
<dbReference type="EMBL" id="DS499597">
    <property type="protein sequence ID" value="EDP51051.1"/>
    <property type="molecule type" value="Genomic_DNA"/>
</dbReference>
<evidence type="ECO:0000259" key="9">
    <source>
        <dbReference type="Pfam" id="PF16187"/>
    </source>
</evidence>
<feature type="domain" description="Peptidase M16 N-terminal" evidence="7">
    <location>
        <begin position="113"/>
        <end position="247"/>
    </location>
</feature>
<accession>B0Y211</accession>
<dbReference type="Gene3D" id="3.30.830.10">
    <property type="entry name" value="Metalloenzyme, LuxS/M16 peptidase-like"/>
    <property type="match status" value="4"/>
</dbReference>
<dbReference type="InterPro" id="IPR050626">
    <property type="entry name" value="Peptidase_M16"/>
</dbReference>
<evidence type="ECO:0000259" key="8">
    <source>
        <dbReference type="Pfam" id="PF05193"/>
    </source>
</evidence>
<feature type="domain" description="Peptidase M16 C-terminal" evidence="8">
    <location>
        <begin position="275"/>
        <end position="453"/>
    </location>
</feature>
<dbReference type="GO" id="GO:0005829">
    <property type="term" value="C:cytosol"/>
    <property type="evidence" value="ECO:0007669"/>
    <property type="project" value="TreeGrafter"/>
</dbReference>
<dbReference type="FunFam" id="3.30.830.10:FF:000005">
    <property type="entry name" value="nardilysin isoform X1"/>
    <property type="match status" value="1"/>
</dbReference>
<keyword evidence="4" id="KW-0378">Hydrolase</keyword>
<evidence type="ECO:0000259" key="10">
    <source>
        <dbReference type="Pfam" id="PF22456"/>
    </source>
</evidence>
<dbReference type="GO" id="GO:0051603">
    <property type="term" value="P:proteolysis involved in protein catabolic process"/>
    <property type="evidence" value="ECO:0007669"/>
    <property type="project" value="TreeGrafter"/>
</dbReference>
<dbReference type="Pfam" id="PF16187">
    <property type="entry name" value="Peptidase_M16_M"/>
    <property type="match status" value="1"/>
</dbReference>
<dbReference type="GO" id="GO:0005739">
    <property type="term" value="C:mitochondrion"/>
    <property type="evidence" value="ECO:0007669"/>
    <property type="project" value="TreeGrafter"/>
</dbReference>
<dbReference type="GO" id="GO:0004222">
    <property type="term" value="F:metalloendopeptidase activity"/>
    <property type="evidence" value="ECO:0007669"/>
    <property type="project" value="TreeGrafter"/>
</dbReference>
<dbReference type="OrthoDB" id="952271at2759"/>
<evidence type="ECO:0000256" key="5">
    <source>
        <dbReference type="ARBA" id="ARBA00022833"/>
    </source>
</evidence>
<keyword evidence="6" id="KW-0482">Metalloprotease</keyword>
<dbReference type="Pfam" id="PF00675">
    <property type="entry name" value="Peptidase_M16"/>
    <property type="match status" value="1"/>
</dbReference>
<dbReference type="InterPro" id="IPR007863">
    <property type="entry name" value="Peptidase_M16_C"/>
</dbReference>
<dbReference type="FunFam" id="3.30.830.10:FF:000003">
    <property type="entry name" value="Insulin-degrading enzyme"/>
    <property type="match status" value="1"/>
</dbReference>
<gene>
    <name evidence="11" type="ORF">AFUB_050530</name>
</gene>
<dbReference type="InterPro" id="IPR011765">
    <property type="entry name" value="Pept_M16_N"/>
</dbReference>
<dbReference type="PhylomeDB" id="B0Y211"/>
<evidence type="ECO:0000313" key="12">
    <source>
        <dbReference type="Proteomes" id="UP000001699"/>
    </source>
</evidence>
<dbReference type="GO" id="GO:0046872">
    <property type="term" value="F:metal ion binding"/>
    <property type="evidence" value="ECO:0007669"/>
    <property type="project" value="UniProtKB-KW"/>
</dbReference>
<sequence>MPPRSFPSLRPWNSGGFYFNPGHLRSFSLVPSIASTAIAPHFSSSLRRRLDCPQFLLSRCWPRHTLPRSTVAPFSTAAVTMGSIQRITEHLEKPELDDRSYRVIRLSNKLEALLVHDPETDKASASVNVNVGNFSDADDMPGMAHAVEHLLFMGTKKFPKENAYNQYLASHSGSSNAYTAATETNYFFEPSSPLYGALDRFAQFFVSPLFLESTLDRELRAVDSENKKNLQSDLWRLMQLNKSLSNPAHPYHHFSTGNLKTLKEDPQQRGLEVRSEFIKFYQKHYSANRMKLCVLGRESLDELEKWVEELFSEVENKDLPQNRWDDVQPWRHEDLGIQIFAKPVMDTRSVDIYFPFLDEETLYESQPSRYISHLIGHEGPGSILAYIKAKGWANGLSAGVMPICPGAAAFTISIRLTKEGLQQYREVAKVVFQYIAMLKEREPQQWVFDEMKNLAEVEFRFKQKSPASRFTSRLSSVMQKPLPREWLLSGSLLRKFDPDLIKKALSYLRPDNFRLIVVSQEYPGDWDSKEKWYGTEYKVGKIPEDFMADIREALDTTPETRLSDLHMPHKNEFVPTRLSVEKKEVSEPAKTPKLIRHDDHVRLWFKKDDRFWVPKGTVHITLRNPLAWATPANLVKSKLYCELVKDALVEYSYDAELAGLDYHLSASVFGLDVSVGGYNDKMAVLLEKVFTSMRDLVVNPNRFHIIKERLSRGYRNAEYQQPFYQVGDYTRYLTSEKTWINEQYAAELEHIEAEDISSFFPQLLSQNHIEVLAHGNLYKEDALKMTDLVENILQSRPLPQSQWHVRRNIIIPPGSNFIYERTLRDPANINHCIEYYVYVGSITDDMLRAKLLLFAQMTDEPAFDQLRSKEQLGYVVWSGARYSATTIGYRVIIQSERTAEYLESRIDNFLIQTGETLENMSEKDFEGHKRSVINKRLEKLKNLSSETSRFWSHIGSEYFDFLQNESDAANVRALTKADIVDFYKQLIDPRSPTRGKLSIYLNAQGGAHTKLEGKDQQSRLVSLLGKQLEGAGFAVDTSRLSSVFESADLSASDADQLLAVLKKFLLSEMSLSEQQTAPVLEQARQNIGLHAKQLGIETVEKGSKPVTNGVGQPKTDRKVTYITNVPEFKARMVMSAGPIAVTDITEFEDFDAKL</sequence>
<dbReference type="Proteomes" id="UP000001699">
    <property type="component" value="Unassembled WGS sequence"/>
</dbReference>
<dbReference type="Pfam" id="PF22456">
    <property type="entry name" value="PqqF-like_C_4"/>
    <property type="match status" value="1"/>
</dbReference>
<organism evidence="11 12">
    <name type="scientific">Aspergillus fumigatus (strain CBS 144.89 / FGSC A1163 / CEA10)</name>
    <name type="common">Neosartorya fumigata</name>
    <dbReference type="NCBI Taxonomy" id="451804"/>
    <lineage>
        <taxon>Eukaryota</taxon>
        <taxon>Fungi</taxon>
        <taxon>Dikarya</taxon>
        <taxon>Ascomycota</taxon>
        <taxon>Pezizomycotina</taxon>
        <taxon>Eurotiomycetes</taxon>
        <taxon>Eurotiomycetidae</taxon>
        <taxon>Eurotiales</taxon>
        <taxon>Aspergillaceae</taxon>
        <taxon>Aspergillus</taxon>
        <taxon>Aspergillus subgen. Fumigati</taxon>
    </lineage>
</organism>
<dbReference type="InterPro" id="IPR011249">
    <property type="entry name" value="Metalloenz_LuxS/M16"/>
</dbReference>
<evidence type="ECO:0000256" key="1">
    <source>
        <dbReference type="ARBA" id="ARBA00007261"/>
    </source>
</evidence>